<name>A0A7S4AYG5_CHRCT</name>
<dbReference type="AlphaFoldDB" id="A0A7S4AYG5"/>
<sequence>MKRSIFFVSVRTSTPCDFETYRTMAGEMLNTLQSVFCDAESVQAITKHVPLASCHSEVEISYENESVVGKVVVEIDSEKRVNLDKPKLSALLKAACPWPSLRVEKRVVAQDIEPPVEHDDAHDGDQ</sequence>
<accession>A0A7S4AYG5</accession>
<gene>
    <name evidence="1" type="ORF">PCAR00345_LOCUS621</name>
</gene>
<proteinExistence type="predicted"/>
<protein>
    <submittedName>
        <fullName evidence="1">Uncharacterized protein</fullName>
    </submittedName>
</protein>
<organism evidence="1">
    <name type="scientific">Chrysotila carterae</name>
    <name type="common">Marine alga</name>
    <name type="synonym">Syracosphaera carterae</name>
    <dbReference type="NCBI Taxonomy" id="13221"/>
    <lineage>
        <taxon>Eukaryota</taxon>
        <taxon>Haptista</taxon>
        <taxon>Haptophyta</taxon>
        <taxon>Prymnesiophyceae</taxon>
        <taxon>Isochrysidales</taxon>
        <taxon>Isochrysidaceae</taxon>
        <taxon>Chrysotila</taxon>
    </lineage>
</organism>
<evidence type="ECO:0000313" key="1">
    <source>
        <dbReference type="EMBL" id="CAE0748039.1"/>
    </source>
</evidence>
<dbReference type="EMBL" id="HBIZ01001087">
    <property type="protein sequence ID" value="CAE0748039.1"/>
    <property type="molecule type" value="Transcribed_RNA"/>
</dbReference>
<reference evidence="1" key="1">
    <citation type="submission" date="2021-01" db="EMBL/GenBank/DDBJ databases">
        <authorList>
            <person name="Corre E."/>
            <person name="Pelletier E."/>
            <person name="Niang G."/>
            <person name="Scheremetjew M."/>
            <person name="Finn R."/>
            <person name="Kale V."/>
            <person name="Holt S."/>
            <person name="Cochrane G."/>
            <person name="Meng A."/>
            <person name="Brown T."/>
            <person name="Cohen L."/>
        </authorList>
    </citation>
    <scope>NUCLEOTIDE SEQUENCE</scope>
    <source>
        <strain evidence="1">CCMP645</strain>
    </source>
</reference>